<name>A0A8S1SNH6_9CILI</name>
<evidence type="ECO:0000313" key="1">
    <source>
        <dbReference type="EMBL" id="CAD8142275.1"/>
    </source>
</evidence>
<gene>
    <name evidence="1" type="ORF">PPENT_87.1.T0110058</name>
</gene>
<keyword evidence="2" id="KW-1185">Reference proteome</keyword>
<comment type="caution">
    <text evidence="1">The sequence shown here is derived from an EMBL/GenBank/DDBJ whole genome shotgun (WGS) entry which is preliminary data.</text>
</comment>
<protein>
    <submittedName>
        <fullName evidence="1">Uncharacterized protein</fullName>
    </submittedName>
</protein>
<dbReference type="Proteomes" id="UP000689195">
    <property type="component" value="Unassembled WGS sequence"/>
</dbReference>
<dbReference type="OrthoDB" id="310609at2759"/>
<organism evidence="1 2">
    <name type="scientific">Paramecium pentaurelia</name>
    <dbReference type="NCBI Taxonomy" id="43138"/>
    <lineage>
        <taxon>Eukaryota</taxon>
        <taxon>Sar</taxon>
        <taxon>Alveolata</taxon>
        <taxon>Ciliophora</taxon>
        <taxon>Intramacronucleata</taxon>
        <taxon>Oligohymenophorea</taxon>
        <taxon>Peniculida</taxon>
        <taxon>Parameciidae</taxon>
        <taxon>Paramecium</taxon>
    </lineage>
</organism>
<sequence>MQQITSLQCQEHFEKIQFLDLRQKILKGERAKCCKCQLSNPIYIEAAFEQWIQKKQNEIQQVQNDYLSYINPLKQFYEQMKQIKKSFYSSCEHIMNQIDQLINGLNFDKISRIQDLQLFDENITLSTLQEMAQLMSEKAPILKKSKTDINLLVKLRLLNDFIKQEMNQQNNFVIKILKQQQQAKEVIENFKEQYLQNIKKYEFKEIKNIYNIKQYEICRVVTFNKDDSITITFNLLIICNFKLNYRLNTLYLTFKI</sequence>
<proteinExistence type="predicted"/>
<accession>A0A8S1SNH6</accession>
<evidence type="ECO:0000313" key="2">
    <source>
        <dbReference type="Proteomes" id="UP000689195"/>
    </source>
</evidence>
<reference evidence="1" key="1">
    <citation type="submission" date="2021-01" db="EMBL/GenBank/DDBJ databases">
        <authorList>
            <consortium name="Genoscope - CEA"/>
            <person name="William W."/>
        </authorList>
    </citation>
    <scope>NUCLEOTIDE SEQUENCE</scope>
</reference>
<dbReference type="AlphaFoldDB" id="A0A8S1SNH6"/>
<dbReference type="EMBL" id="CAJJDO010000011">
    <property type="protein sequence ID" value="CAD8142275.1"/>
    <property type="molecule type" value="Genomic_DNA"/>
</dbReference>